<proteinExistence type="predicted"/>
<dbReference type="AlphaFoldDB" id="A0A9X2HSR2"/>
<evidence type="ECO:0000313" key="2">
    <source>
        <dbReference type="Proteomes" id="UP001139319"/>
    </source>
</evidence>
<dbReference type="EMBL" id="JAMFTH010000001">
    <property type="protein sequence ID" value="MCP8897858.1"/>
    <property type="molecule type" value="Genomic_DNA"/>
</dbReference>
<keyword evidence="1" id="KW-0255">Endonuclease</keyword>
<dbReference type="SUPFAM" id="SSF56219">
    <property type="entry name" value="DNase I-like"/>
    <property type="match status" value="1"/>
</dbReference>
<reference evidence="1" key="1">
    <citation type="submission" date="2022-05" db="EMBL/GenBank/DDBJ databases">
        <authorList>
            <person name="Sun H.-N."/>
        </authorList>
    </citation>
    <scope>NUCLEOTIDE SEQUENCE</scope>
    <source>
        <strain evidence="1">HB14</strain>
    </source>
</reference>
<reference evidence="1" key="2">
    <citation type="submission" date="2023-01" db="EMBL/GenBank/DDBJ databases">
        <title>Gilvimarinus xylanilyticus HB14 isolated from Caulerpa lentillifera aquaculture base in Hainan, China.</title>
        <authorList>
            <person name="Zhang Y.-J."/>
        </authorList>
    </citation>
    <scope>NUCLEOTIDE SEQUENCE</scope>
    <source>
        <strain evidence="1">HB14</strain>
    </source>
</reference>
<dbReference type="InterPro" id="IPR036691">
    <property type="entry name" value="Endo/exonu/phosph_ase_sf"/>
</dbReference>
<protein>
    <submittedName>
        <fullName evidence="1">Endonuclease/exonuclease/phosphatase family protein</fullName>
    </submittedName>
</protein>
<gene>
    <name evidence="1" type="ORF">M6D89_00945</name>
</gene>
<comment type="caution">
    <text evidence="1">The sequence shown here is derived from an EMBL/GenBank/DDBJ whole genome shotgun (WGS) entry which is preliminary data.</text>
</comment>
<keyword evidence="1" id="KW-0540">Nuclease</keyword>
<dbReference type="Gene3D" id="3.60.10.10">
    <property type="entry name" value="Endonuclease/exonuclease/phosphatase"/>
    <property type="match status" value="1"/>
</dbReference>
<organism evidence="1 2">
    <name type="scientific">Gilvimarinus xylanilyticus</name>
    <dbReference type="NCBI Taxonomy" id="2944139"/>
    <lineage>
        <taxon>Bacteria</taxon>
        <taxon>Pseudomonadati</taxon>
        <taxon>Pseudomonadota</taxon>
        <taxon>Gammaproteobacteria</taxon>
        <taxon>Cellvibrionales</taxon>
        <taxon>Cellvibrionaceae</taxon>
        <taxon>Gilvimarinus</taxon>
    </lineage>
</organism>
<name>A0A9X2HSR2_9GAMM</name>
<dbReference type="RefSeq" id="WP_253966156.1">
    <property type="nucleotide sequence ID" value="NZ_JAMFTH010000001.1"/>
</dbReference>
<keyword evidence="1" id="KW-0378">Hydrolase</keyword>
<dbReference type="GO" id="GO:0004519">
    <property type="term" value="F:endonuclease activity"/>
    <property type="evidence" value="ECO:0007669"/>
    <property type="project" value="UniProtKB-KW"/>
</dbReference>
<keyword evidence="2" id="KW-1185">Reference proteome</keyword>
<dbReference type="Proteomes" id="UP001139319">
    <property type="component" value="Unassembled WGS sequence"/>
</dbReference>
<evidence type="ECO:0000313" key="1">
    <source>
        <dbReference type="EMBL" id="MCP8897858.1"/>
    </source>
</evidence>
<sequence length="248" mass="28751">MKLVNWNCAGAFRKKYRALDQFDADVLVIQECEDPAHSSQAYRDWAGNYAWVGATRHKGLGVFARRGHRIKSLDWAGEFSVPVFAGHKVEQTWRTEDLQSFLPVRINDDITLLAVWTKRAGSDTFNYIGQLWKYLTIHLPDLPEQKGVAVGDFNSNVIWDRADRWWNHSDVVHILDQRGYRSAYHHVTGEEPGAESHPTYYMYRHPDKGYHIDYSFLTTDLLAQAQYQACAPQEWLQVSDHIPQIIQF</sequence>
<accession>A0A9X2HSR2</accession>